<dbReference type="InterPro" id="IPR009784">
    <property type="entry name" value="DUF1349"/>
</dbReference>
<gene>
    <name evidence="1" type="ORF">NKR23_g12156</name>
</gene>
<accession>A0AA38RFA7</accession>
<keyword evidence="2" id="KW-1185">Reference proteome</keyword>
<protein>
    <submittedName>
        <fullName evidence="1">Uncharacterized protein</fullName>
    </submittedName>
</protein>
<reference evidence="1" key="1">
    <citation type="submission" date="2022-07" db="EMBL/GenBank/DDBJ databases">
        <title>Fungi with potential for degradation of polypropylene.</title>
        <authorList>
            <person name="Gostincar C."/>
        </authorList>
    </citation>
    <scope>NUCLEOTIDE SEQUENCE</scope>
    <source>
        <strain evidence="1">EXF-13308</strain>
    </source>
</reference>
<organism evidence="1 2">
    <name type="scientific">Pleurostoma richardsiae</name>
    <dbReference type="NCBI Taxonomy" id="41990"/>
    <lineage>
        <taxon>Eukaryota</taxon>
        <taxon>Fungi</taxon>
        <taxon>Dikarya</taxon>
        <taxon>Ascomycota</taxon>
        <taxon>Pezizomycotina</taxon>
        <taxon>Sordariomycetes</taxon>
        <taxon>Sordariomycetidae</taxon>
        <taxon>Calosphaeriales</taxon>
        <taxon>Pleurostomataceae</taxon>
        <taxon>Pleurostoma</taxon>
    </lineage>
</organism>
<dbReference type="Proteomes" id="UP001174694">
    <property type="component" value="Unassembled WGS sequence"/>
</dbReference>
<dbReference type="PANTHER" id="PTHR35332:SF2">
    <property type="entry name" value="REGULATION OF ENOLASE PROTEIN 1"/>
    <property type="match status" value="1"/>
</dbReference>
<evidence type="ECO:0000313" key="1">
    <source>
        <dbReference type="EMBL" id="KAJ9130525.1"/>
    </source>
</evidence>
<sequence length="195" mass="20814">MASFTITAKPGTDIWRKPPSTNIFNAPSKPPTTGPSTAPLSAFVSARVSFRLPAAVQYDQAGLLLSLRPPSSPSSSAPPPKWIKTGVEFYNGTPMVGTVACDAYADWSLAPVAGSGEEWVTVAVERGQDENGVGVWVYQVLGSGEKVPLREVCWIFGKETEGWEVEVGAFAARPNTSVTEALEPEFKGLEVEWAA</sequence>
<evidence type="ECO:0000313" key="2">
    <source>
        <dbReference type="Proteomes" id="UP001174694"/>
    </source>
</evidence>
<proteinExistence type="predicted"/>
<name>A0AA38RFA7_9PEZI</name>
<dbReference type="Gene3D" id="2.60.120.200">
    <property type="match status" value="1"/>
</dbReference>
<dbReference type="EMBL" id="JANBVO010000086">
    <property type="protein sequence ID" value="KAJ9130525.1"/>
    <property type="molecule type" value="Genomic_DNA"/>
</dbReference>
<dbReference type="PANTHER" id="PTHR35332">
    <property type="entry name" value="REGULATION OF ENOLASE PROTEIN 1"/>
    <property type="match status" value="1"/>
</dbReference>
<dbReference type="Pfam" id="PF07081">
    <property type="entry name" value="DUF1349"/>
    <property type="match status" value="1"/>
</dbReference>
<dbReference type="AlphaFoldDB" id="A0AA38RFA7"/>
<comment type="caution">
    <text evidence="1">The sequence shown here is derived from an EMBL/GenBank/DDBJ whole genome shotgun (WGS) entry which is preliminary data.</text>
</comment>